<gene>
    <name evidence="2" type="ORF">MAR_008907</name>
</gene>
<dbReference type="InterPro" id="IPR008560">
    <property type="entry name" value="DUF842_euk"/>
</dbReference>
<evidence type="ECO:0000256" key="1">
    <source>
        <dbReference type="ARBA" id="ARBA00009952"/>
    </source>
</evidence>
<dbReference type="Pfam" id="PF05811">
    <property type="entry name" value="DUF842"/>
    <property type="match status" value="1"/>
</dbReference>
<dbReference type="PANTHER" id="PTHR21096">
    <property type="entry name" value="PROTEIN FAM136A"/>
    <property type="match status" value="1"/>
</dbReference>
<name>A0ABY7DZA2_MYAAR</name>
<evidence type="ECO:0000313" key="3">
    <source>
        <dbReference type="Proteomes" id="UP001164746"/>
    </source>
</evidence>
<protein>
    <submittedName>
        <fullName evidence="2">F136A-like protein</fullName>
    </submittedName>
</protein>
<keyword evidence="3" id="KW-1185">Reference proteome</keyword>
<proteinExistence type="inferred from homology"/>
<comment type="similarity">
    <text evidence="1">Belongs to the FAM136 family.</text>
</comment>
<dbReference type="EMBL" id="CP111015">
    <property type="protein sequence ID" value="WAR02349.1"/>
    <property type="molecule type" value="Genomic_DNA"/>
</dbReference>
<dbReference type="Proteomes" id="UP001164746">
    <property type="component" value="Chromosome 4"/>
</dbReference>
<reference evidence="2" key="1">
    <citation type="submission" date="2022-11" db="EMBL/GenBank/DDBJ databases">
        <title>Centuries of genome instability and evolution in soft-shell clam transmissible cancer (bioRxiv).</title>
        <authorList>
            <person name="Hart S.F.M."/>
            <person name="Yonemitsu M.A."/>
            <person name="Giersch R.M."/>
            <person name="Beal B.F."/>
            <person name="Arriagada G."/>
            <person name="Davis B.W."/>
            <person name="Ostrander E.A."/>
            <person name="Goff S.P."/>
            <person name="Metzger M.J."/>
        </authorList>
    </citation>
    <scope>NUCLEOTIDE SEQUENCE</scope>
    <source>
        <strain evidence="2">MELC-2E11</strain>
        <tissue evidence="2">Siphon/mantle</tissue>
    </source>
</reference>
<accession>A0ABY7DZA2</accession>
<dbReference type="PANTHER" id="PTHR21096:SF0">
    <property type="entry name" value="PROTEIN FAM136A"/>
    <property type="match status" value="1"/>
</dbReference>
<sequence>MADIGLKLQNAVEQMMERIDRDVTRKMQGDAFRCSAKCCDDTSTSVAEAQRCLSTCHAPLDKMQQQIEYEINDFQGRIGRCTQQCTDNARDKLKPGQSPTPEVQKEFETCAKACVDTYVNKIPDLEKRIKTVLGNKY</sequence>
<organism evidence="2 3">
    <name type="scientific">Mya arenaria</name>
    <name type="common">Soft-shell clam</name>
    <dbReference type="NCBI Taxonomy" id="6604"/>
    <lineage>
        <taxon>Eukaryota</taxon>
        <taxon>Metazoa</taxon>
        <taxon>Spiralia</taxon>
        <taxon>Lophotrochozoa</taxon>
        <taxon>Mollusca</taxon>
        <taxon>Bivalvia</taxon>
        <taxon>Autobranchia</taxon>
        <taxon>Heteroconchia</taxon>
        <taxon>Euheterodonta</taxon>
        <taxon>Imparidentia</taxon>
        <taxon>Neoheterodontei</taxon>
        <taxon>Myida</taxon>
        <taxon>Myoidea</taxon>
        <taxon>Myidae</taxon>
        <taxon>Mya</taxon>
    </lineage>
</organism>
<evidence type="ECO:0000313" key="2">
    <source>
        <dbReference type="EMBL" id="WAR02349.1"/>
    </source>
</evidence>